<dbReference type="RefSeq" id="WP_060925487.1">
    <property type="nucleotide sequence ID" value="NZ_JABAGA010000002.1"/>
</dbReference>
<feature type="compositionally biased region" description="Low complexity" evidence="1">
    <location>
        <begin position="39"/>
        <end position="86"/>
    </location>
</feature>
<protein>
    <recommendedName>
        <fullName evidence="7">Lipoprotein LpqN</fullName>
    </recommendedName>
</protein>
<evidence type="ECO:0000313" key="4">
    <source>
        <dbReference type="EMBL" id="NMF08945.1"/>
    </source>
</evidence>
<comment type="caution">
    <text evidence="4">The sequence shown here is derived from an EMBL/GenBank/DDBJ whole genome shotgun (WGS) entry which is preliminary data.</text>
</comment>
<evidence type="ECO:0000313" key="3">
    <source>
        <dbReference type="EMBL" id="MEX3528061.1"/>
    </source>
</evidence>
<dbReference type="EMBL" id="JAYWMA010000002">
    <property type="protein sequence ID" value="MEX3528061.1"/>
    <property type="molecule type" value="Genomic_DNA"/>
</dbReference>
<feature type="region of interest" description="Disordered" evidence="1">
    <location>
        <begin position="30"/>
        <end position="86"/>
    </location>
</feature>
<keyword evidence="2" id="KW-0732">Signal</keyword>
<sequence length="249" mass="25379">MTKMRMGKRARIAVAGASAMALLLAGCGSGDEGDEGDATTDTNTTTNTATESAQESAQDGTTDSETAAAETSTAEDTATETAAAGECAPATVAVEEAGGADGGPTFGVPLPDGWNRVGEFESDMIPLALANQGLSADGFTPTAVLTIEPSQVGGEQEFDRQLAMVEQLGRPGTVTEREPGTTCGHESQVIEYEMEGPNGIVTAVTALIVSVPVADGFMTAVLSAQSADADNADYAEGLRTMVDEFQVKS</sequence>
<evidence type="ECO:0000313" key="6">
    <source>
        <dbReference type="Proteomes" id="UP001558353"/>
    </source>
</evidence>
<dbReference type="EMBL" id="JABAGA010000002">
    <property type="protein sequence ID" value="NMF08945.1"/>
    <property type="molecule type" value="Genomic_DNA"/>
</dbReference>
<evidence type="ECO:0000313" key="5">
    <source>
        <dbReference type="Proteomes" id="UP000589552"/>
    </source>
</evidence>
<evidence type="ECO:0000256" key="1">
    <source>
        <dbReference type="SAM" id="MobiDB-lite"/>
    </source>
</evidence>
<dbReference type="Proteomes" id="UP001558353">
    <property type="component" value="Unassembled WGS sequence"/>
</dbReference>
<reference evidence="3 6" key="2">
    <citation type="journal article" date="2024" name="Fungal Genet. Biol.">
        <title>The porcine skin microbiome exhibits broad fungal antagonism.</title>
        <authorList>
            <person name="De La Cruz K.F."/>
            <person name="Townsend E.C."/>
            <person name="Alex Cheong J.Z."/>
            <person name="Salamzade R."/>
            <person name="Liu A."/>
            <person name="Sandstrom S."/>
            <person name="Davila E."/>
            <person name="Huang L."/>
            <person name="Xu K.H."/>
            <person name="Wu S.Y."/>
            <person name="Meudt J.J."/>
            <person name="Shanmuganayagam D."/>
            <person name="Gibson A.L.F."/>
            <person name="Kalan L.R."/>
        </authorList>
    </citation>
    <scope>NUCLEOTIDE SEQUENCE [LARGE SCALE GENOMIC DNA]</scope>
    <source>
        <strain evidence="3 6">LK2569</strain>
    </source>
</reference>
<accession>A0A7X9XT45</accession>
<dbReference type="Proteomes" id="UP000589552">
    <property type="component" value="Unassembled WGS sequence"/>
</dbReference>
<feature type="signal peptide" evidence="2">
    <location>
        <begin position="1"/>
        <end position="25"/>
    </location>
</feature>
<gene>
    <name evidence="4" type="ORF">HF852_04910</name>
    <name evidence="3" type="ORF">VVR64_03110</name>
</gene>
<name>A0A7X9XT45_9CORY</name>
<reference evidence="4 5" key="1">
    <citation type="submission" date="2020-04" db="EMBL/GenBank/DDBJ databases">
        <authorList>
            <person name="Hitch T.C.A."/>
            <person name="Wylensek D."/>
            <person name="Clavel T."/>
        </authorList>
    </citation>
    <scope>NUCLEOTIDE SEQUENCE [LARGE SCALE GENOMIC DNA]</scope>
    <source>
        <strain evidence="4 5">BL-383-APC-2I</strain>
    </source>
</reference>
<evidence type="ECO:0000256" key="2">
    <source>
        <dbReference type="SAM" id="SignalP"/>
    </source>
</evidence>
<keyword evidence="6" id="KW-1185">Reference proteome</keyword>
<evidence type="ECO:0008006" key="7">
    <source>
        <dbReference type="Google" id="ProtNLM"/>
    </source>
</evidence>
<dbReference type="PROSITE" id="PS51257">
    <property type="entry name" value="PROKAR_LIPOPROTEIN"/>
    <property type="match status" value="1"/>
</dbReference>
<organism evidence="4 5">
    <name type="scientific">Corynebacterium xerosis</name>
    <dbReference type="NCBI Taxonomy" id="1725"/>
    <lineage>
        <taxon>Bacteria</taxon>
        <taxon>Bacillati</taxon>
        <taxon>Actinomycetota</taxon>
        <taxon>Actinomycetes</taxon>
        <taxon>Mycobacteriales</taxon>
        <taxon>Corynebacteriaceae</taxon>
        <taxon>Corynebacterium</taxon>
    </lineage>
</organism>
<dbReference type="Gene3D" id="3.40.1000.10">
    <property type="entry name" value="Mog1/PsbP, alpha/beta/alpha sandwich"/>
    <property type="match status" value="1"/>
</dbReference>
<proteinExistence type="predicted"/>
<dbReference type="GeneID" id="95321318"/>
<dbReference type="AlphaFoldDB" id="A0A7X9XT45"/>
<feature type="chain" id="PRO_5039592074" description="Lipoprotein LpqN" evidence="2">
    <location>
        <begin position="26"/>
        <end position="249"/>
    </location>
</feature>
<reference evidence="3" key="3">
    <citation type="submission" date="2024-01" db="EMBL/GenBank/DDBJ databases">
        <authorList>
            <person name="De La Cruz K.F."/>
            <person name="Townsend E.C."/>
            <person name="Salamzade R."/>
            <person name="Kalan L.R."/>
        </authorList>
    </citation>
    <scope>NUCLEOTIDE SEQUENCE</scope>
    <source>
        <strain evidence="3">LK2569</strain>
    </source>
</reference>